<keyword evidence="10" id="KW-0325">Glycoprotein</keyword>
<dbReference type="FunFam" id="3.40.50.2300:FF:000016">
    <property type="entry name" value="Taste 1 receptor member 2"/>
    <property type="match status" value="1"/>
</dbReference>
<dbReference type="Pfam" id="PF07562">
    <property type="entry name" value="NCD3G"/>
    <property type="match status" value="1"/>
</dbReference>
<evidence type="ECO:0000256" key="3">
    <source>
        <dbReference type="ARBA" id="ARBA00022475"/>
    </source>
</evidence>
<evidence type="ECO:0000256" key="7">
    <source>
        <dbReference type="ARBA" id="ARBA00023040"/>
    </source>
</evidence>
<dbReference type="InterPro" id="IPR028082">
    <property type="entry name" value="Peripla_BP_I"/>
</dbReference>
<evidence type="ECO:0000313" key="16">
    <source>
        <dbReference type="Proteomes" id="UP000034805"/>
    </source>
</evidence>
<feature type="transmembrane region" description="Helical" evidence="13">
    <location>
        <begin position="839"/>
        <end position="862"/>
    </location>
</feature>
<feature type="transmembrane region" description="Helical" evidence="13">
    <location>
        <begin position="382"/>
        <end position="401"/>
    </location>
</feature>
<dbReference type="GO" id="GO:0050909">
    <property type="term" value="P:sensory perception of taste"/>
    <property type="evidence" value="ECO:0007669"/>
    <property type="project" value="UniProtKB-ARBA"/>
</dbReference>
<keyword evidence="9 15" id="KW-0675">Receptor</keyword>
<keyword evidence="6 13" id="KW-1133">Transmembrane helix</keyword>
<evidence type="ECO:0000256" key="1">
    <source>
        <dbReference type="ARBA" id="ARBA00004651"/>
    </source>
</evidence>
<dbReference type="InterPro" id="IPR017978">
    <property type="entry name" value="GPCR_3_C"/>
</dbReference>
<comment type="similarity">
    <text evidence="2">Belongs to the RER1 family.</text>
</comment>
<dbReference type="PROSITE" id="PS50259">
    <property type="entry name" value="G_PROTEIN_RECEP_F3_4"/>
    <property type="match status" value="1"/>
</dbReference>
<accession>A0A0N8JXT9</accession>
<dbReference type="CDD" id="cd06363">
    <property type="entry name" value="PBP1_taste_receptor"/>
    <property type="match status" value="1"/>
</dbReference>
<comment type="caution">
    <text evidence="15">The sequence shown here is derived from an EMBL/GenBank/DDBJ whole genome shotgun (WGS) entry which is preliminary data.</text>
</comment>
<dbReference type="PANTHER" id="PTHR24061">
    <property type="entry name" value="CALCIUM-SENSING RECEPTOR-RELATED"/>
    <property type="match status" value="1"/>
</dbReference>
<proteinExistence type="inferred from homology"/>
<dbReference type="GO" id="GO:0004930">
    <property type="term" value="F:G protein-coupled receptor activity"/>
    <property type="evidence" value="ECO:0007669"/>
    <property type="project" value="UniProtKB-KW"/>
</dbReference>
<evidence type="ECO:0000256" key="13">
    <source>
        <dbReference type="SAM" id="Phobius"/>
    </source>
</evidence>
<dbReference type="Gene3D" id="2.10.50.30">
    <property type="entry name" value="GPCR, family 3, nine cysteines domain"/>
    <property type="match status" value="1"/>
</dbReference>
<evidence type="ECO:0000256" key="10">
    <source>
        <dbReference type="ARBA" id="ARBA00023180"/>
    </source>
</evidence>
<protein>
    <submittedName>
        <fullName evidence="15">Taste receptor type 1 member 1-like</fullName>
    </submittedName>
</protein>
<evidence type="ECO:0000256" key="4">
    <source>
        <dbReference type="ARBA" id="ARBA00022692"/>
    </source>
</evidence>
<dbReference type="InterPro" id="IPR000068">
    <property type="entry name" value="GPCR_3_Ca_sens_rcpt-rel"/>
</dbReference>
<dbReference type="InterPro" id="IPR011500">
    <property type="entry name" value="GPCR_3_9-Cys_dom"/>
</dbReference>
<dbReference type="Pfam" id="PF00003">
    <property type="entry name" value="7tm_3"/>
    <property type="match status" value="1"/>
</dbReference>
<feature type="transmembrane region" description="Helical" evidence="13">
    <location>
        <begin position="718"/>
        <end position="738"/>
    </location>
</feature>
<feature type="transmembrane region" description="Helical" evidence="13">
    <location>
        <begin position="874"/>
        <end position="895"/>
    </location>
</feature>
<dbReference type="InterPro" id="IPR001828">
    <property type="entry name" value="ANF_lig-bd_rcpt"/>
</dbReference>
<feature type="transmembrane region" description="Helical" evidence="13">
    <location>
        <begin position="147"/>
        <end position="165"/>
    </location>
</feature>
<evidence type="ECO:0000256" key="2">
    <source>
        <dbReference type="ARBA" id="ARBA00006070"/>
    </source>
</evidence>
<reference evidence="15 16" key="1">
    <citation type="submission" date="2015-08" db="EMBL/GenBank/DDBJ databases">
        <title>The genome of the Asian arowana (Scleropages formosus).</title>
        <authorList>
            <person name="Tan M.H."/>
            <person name="Gan H.M."/>
            <person name="Croft L.J."/>
            <person name="Austin C.M."/>
        </authorList>
    </citation>
    <scope>NUCLEOTIDE SEQUENCE [LARGE SCALE GENOMIC DNA]</scope>
    <source>
        <strain evidence="15">Aro1</strain>
    </source>
</reference>
<comment type="subcellular location">
    <subcellularLocation>
        <location evidence="1">Cell membrane</location>
        <topology evidence="1">Multi-pass membrane protein</topology>
    </subcellularLocation>
</comment>
<feature type="transmembrane region" description="Helical" evidence="13">
    <location>
        <begin position="750"/>
        <end position="774"/>
    </location>
</feature>
<feature type="non-terminal residue" evidence="15">
    <location>
        <position position="1"/>
    </location>
</feature>
<sequence>NSDVFPRRLSFEELLVENERKTIVNTTTSAVGVVDDLRVLFVGRRGRMSEGDSAGESIHGKPSVISSFFTRLGQIYQSWLDKSTPFSAVRWGVTLLLTVIYMIRVYFLQGWYIVTYALGIYHLNLHSATKGIVIAMMMTFFEAFNVPVFWPILVMYFIMLFCITMKRQIKHMIKYRYIPFTHGKRTYRGKEDTGKTFARYQQLQVFRFTIEEINNSTDLLPGVILGYEIFDYCTDSLNFRAALDFLSSKGVVPFINIPRKVISVTGPFGSQKTLTVAPLFMANLMPMVNHGASSVELSNKYLYPSFFRTIPSDYYQVRAIVRILQYFNWNWIAFFGSDNAYSQDALTVFMDELKTANICLAFNGILSGDTSKYFDMFDKLNILNINVVVVFANIEFVIPFIEKAIEKRVRKVWIASETWSLNQDLMNADGIEALGVIIGMSIQGQGTLLGLDNFIINTMHQQNDTKCPSGSQVKKTCNQVCFECLKTNPEIITHQDPTFNFAIYSAVYAVAHALHKVLECGSSSCNNSRPFLPYVLTNALKGISFTLYNETMVFDESGNPPARYTIVYWDWNSRNFVKIGSYYTDPEVHFILNEELINWQGNKSAPVLRCSKDCDAGYRRVQTAFHSCCFDCEICIAGTYINSSADPYTCLPCKEDEWSQNASTSCNKCFLQYLYETELLSVGLMFSASFIIGTSVAIAVLFAYNYNTPVVRSAGGKMCFFLLSCLALSSTCVFFFIGRPEHIDCIMRNPAFAVFYSACLSCLAVRSFQIVCVFKMATNLPKAYEFWVKHNGQWLIIVLFVVVQLFLCTLWIAVDGPKPVQTKVQTQIMFDCTLGNSAIFYLIIIFLGLLSVACFSFAYMGTDLPENYNEGKSITFSLLIFYISWAVFLTVRLSSSEKTTAAVNAISILCSLYGILYGYFFPKSYIIIFKPENNTTAYFQTSIQSYTLHTSSM</sequence>
<keyword evidence="11" id="KW-0807">Transducer</keyword>
<dbReference type="PRINTS" id="PR00248">
    <property type="entry name" value="GPCRMGR"/>
</dbReference>
<evidence type="ECO:0000256" key="5">
    <source>
        <dbReference type="ARBA" id="ARBA00022729"/>
    </source>
</evidence>
<dbReference type="FunFam" id="2.10.50.30:FF:000004">
    <property type="entry name" value="Taste receptor type 1 member 3-like protein"/>
    <property type="match status" value="1"/>
</dbReference>
<organism evidence="15 16">
    <name type="scientific">Scleropages formosus</name>
    <name type="common">Asian bonytongue</name>
    <name type="synonym">Osteoglossum formosum</name>
    <dbReference type="NCBI Taxonomy" id="113540"/>
    <lineage>
        <taxon>Eukaryota</taxon>
        <taxon>Metazoa</taxon>
        <taxon>Chordata</taxon>
        <taxon>Craniata</taxon>
        <taxon>Vertebrata</taxon>
        <taxon>Euteleostomi</taxon>
        <taxon>Actinopterygii</taxon>
        <taxon>Neopterygii</taxon>
        <taxon>Teleostei</taxon>
        <taxon>Osteoglossocephala</taxon>
        <taxon>Osteoglossomorpha</taxon>
        <taxon>Osteoglossiformes</taxon>
        <taxon>Osteoglossidae</taxon>
        <taxon>Scleropages</taxon>
    </lineage>
</organism>
<feature type="transmembrane region" description="Helical" evidence="13">
    <location>
        <begin position="901"/>
        <end position="920"/>
    </location>
</feature>
<keyword evidence="3" id="KW-1003">Cell membrane</keyword>
<dbReference type="InterPro" id="IPR004932">
    <property type="entry name" value="Rer1"/>
</dbReference>
<dbReference type="GO" id="GO:0005886">
    <property type="term" value="C:plasma membrane"/>
    <property type="evidence" value="ECO:0007669"/>
    <property type="project" value="UniProtKB-SubCell"/>
</dbReference>
<gene>
    <name evidence="15" type="ORF">Z043_116967</name>
</gene>
<comment type="similarity">
    <text evidence="12">Belongs to the G-protein coupled receptor 3 family. TAS1R subfamily.</text>
</comment>
<evidence type="ECO:0000259" key="14">
    <source>
        <dbReference type="PROSITE" id="PS50259"/>
    </source>
</evidence>
<feature type="domain" description="G-protein coupled receptors family 3 profile" evidence="14">
    <location>
        <begin position="680"/>
        <end position="943"/>
    </location>
</feature>
<evidence type="ECO:0000256" key="12">
    <source>
        <dbReference type="ARBA" id="ARBA00038492"/>
    </source>
</evidence>
<feature type="transmembrane region" description="Helical" evidence="13">
    <location>
        <begin position="794"/>
        <end position="814"/>
    </location>
</feature>
<feature type="transmembrane region" description="Helical" evidence="13">
    <location>
        <begin position="88"/>
        <end position="107"/>
    </location>
</feature>
<dbReference type="STRING" id="113540.ENSSFOP00015042450"/>
<keyword evidence="8 13" id="KW-0472">Membrane</keyword>
<evidence type="ECO:0000313" key="15">
    <source>
        <dbReference type="EMBL" id="KPP64665.1"/>
    </source>
</evidence>
<dbReference type="AlphaFoldDB" id="A0A0N8JXT9"/>
<keyword evidence="7" id="KW-0297">G-protein coupled receptor</keyword>
<evidence type="ECO:0000256" key="11">
    <source>
        <dbReference type="ARBA" id="ARBA00023224"/>
    </source>
</evidence>
<name>A0A0N8JXT9_SCLFO</name>
<dbReference type="SUPFAM" id="SSF53822">
    <property type="entry name" value="Periplasmic binding protein-like I"/>
    <property type="match status" value="1"/>
</dbReference>
<dbReference type="Pfam" id="PF01094">
    <property type="entry name" value="ANF_receptor"/>
    <property type="match status" value="1"/>
</dbReference>
<dbReference type="Gene3D" id="3.40.50.2300">
    <property type="match status" value="2"/>
</dbReference>
<keyword evidence="4 13" id="KW-0812">Transmembrane</keyword>
<dbReference type="InterPro" id="IPR017979">
    <property type="entry name" value="GPCR_3_CS"/>
</dbReference>
<dbReference type="PROSITE" id="PS00980">
    <property type="entry name" value="G_PROTEIN_RECEP_F3_2"/>
    <property type="match status" value="1"/>
</dbReference>
<dbReference type="EMBL" id="JARO02006868">
    <property type="protein sequence ID" value="KPP64665.1"/>
    <property type="molecule type" value="Genomic_DNA"/>
</dbReference>
<dbReference type="InterPro" id="IPR038550">
    <property type="entry name" value="GPCR_3_9-Cys_sf"/>
</dbReference>
<dbReference type="InterPro" id="IPR000337">
    <property type="entry name" value="GPCR_3"/>
</dbReference>
<dbReference type="GO" id="GO:0005737">
    <property type="term" value="C:cytoplasm"/>
    <property type="evidence" value="ECO:0007669"/>
    <property type="project" value="UniProtKB-ARBA"/>
</dbReference>
<evidence type="ECO:0000256" key="9">
    <source>
        <dbReference type="ARBA" id="ARBA00023170"/>
    </source>
</evidence>
<dbReference type="Pfam" id="PF03248">
    <property type="entry name" value="Rer1"/>
    <property type="match status" value="2"/>
</dbReference>
<dbReference type="PANTHER" id="PTHR24061:SF441">
    <property type="entry name" value="TASTE RECEPTOR TYPE 1 MEMBER 2B-RELATED"/>
    <property type="match status" value="1"/>
</dbReference>
<evidence type="ECO:0000256" key="8">
    <source>
        <dbReference type="ARBA" id="ARBA00023136"/>
    </source>
</evidence>
<evidence type="ECO:0000256" key="6">
    <source>
        <dbReference type="ARBA" id="ARBA00022989"/>
    </source>
</evidence>
<dbReference type="Proteomes" id="UP000034805">
    <property type="component" value="Unassembled WGS sequence"/>
</dbReference>
<feature type="transmembrane region" description="Helical" evidence="13">
    <location>
        <begin position="679"/>
        <end position="706"/>
    </location>
</feature>
<keyword evidence="5" id="KW-0732">Signal</keyword>